<dbReference type="InterPro" id="IPR002637">
    <property type="entry name" value="RdgB/HAM1"/>
</dbReference>
<dbReference type="Pfam" id="PF01725">
    <property type="entry name" value="Ham1p_like"/>
    <property type="match status" value="1"/>
</dbReference>
<dbReference type="Gene3D" id="3.90.950.10">
    <property type="match status" value="1"/>
</dbReference>
<name>C0QEZ7_DESAH</name>
<dbReference type="PANTHER" id="PTHR11067:SF9">
    <property type="entry name" value="INOSINE TRIPHOSPHATE PYROPHOSPHATASE"/>
    <property type="match status" value="1"/>
</dbReference>
<dbReference type="AlphaFoldDB" id="C0QEZ7"/>
<evidence type="ECO:0000313" key="5">
    <source>
        <dbReference type="Proteomes" id="UP000000442"/>
    </source>
</evidence>
<protein>
    <recommendedName>
        <fullName evidence="6">Non-canonical purine NTP pyrophosphatase</fullName>
    </recommendedName>
</protein>
<evidence type="ECO:0000256" key="2">
    <source>
        <dbReference type="ARBA" id="ARBA00022801"/>
    </source>
</evidence>
<evidence type="ECO:0008006" key="6">
    <source>
        <dbReference type="Google" id="ProtNLM"/>
    </source>
</evidence>
<dbReference type="EMBL" id="CP001087">
    <property type="protein sequence ID" value="ACN17498.1"/>
    <property type="molecule type" value="Genomic_DNA"/>
</dbReference>
<sequence length="100" mass="11294">MEIRFVTKNPHKAKEVESIIGDIGISIIHAPLKIHEIQTENIYEIVRDKVLKAFEQIGRPVFIEHTGLYISSLNGFPGGLTQLFWDKLETGARNPAKNIV</sequence>
<evidence type="ECO:0000256" key="1">
    <source>
        <dbReference type="ARBA" id="ARBA00008023"/>
    </source>
</evidence>
<dbReference type="Proteomes" id="UP000000442">
    <property type="component" value="Chromosome"/>
</dbReference>
<dbReference type="GO" id="GO:0047429">
    <property type="term" value="F:nucleoside triphosphate diphosphatase activity"/>
    <property type="evidence" value="ECO:0007669"/>
    <property type="project" value="InterPro"/>
</dbReference>
<dbReference type="KEGG" id="dat:HRM2_44420"/>
<reference evidence="4 5" key="1">
    <citation type="journal article" date="2009" name="Environ. Microbiol.">
        <title>Genome sequence of Desulfobacterium autotrophicum HRM2, a marine sulfate reducer oxidizing organic carbon completely to carbon dioxide.</title>
        <authorList>
            <person name="Strittmatter A.W."/>
            <person name="Liesegang H."/>
            <person name="Rabus R."/>
            <person name="Decker I."/>
            <person name="Amann J."/>
            <person name="Andres S."/>
            <person name="Henne A."/>
            <person name="Fricke W.F."/>
            <person name="Martinez-Arias R."/>
            <person name="Bartels D."/>
            <person name="Goesmann A."/>
            <person name="Krause L."/>
            <person name="Puehler A."/>
            <person name="Klenk H.P."/>
            <person name="Richter M."/>
            <person name="Schuler M."/>
            <person name="Gloeckner F.O."/>
            <person name="Meyerdierks A."/>
            <person name="Gottschalk G."/>
            <person name="Amann R."/>
        </authorList>
    </citation>
    <scope>NUCLEOTIDE SEQUENCE [LARGE SCALE GENOMIC DNA]</scope>
    <source>
        <strain evidence="5">ATCC 43914 / DSM 3382 / HRM2</strain>
    </source>
</reference>
<dbReference type="GO" id="GO:0009143">
    <property type="term" value="P:nucleoside triphosphate catabolic process"/>
    <property type="evidence" value="ECO:0007669"/>
    <property type="project" value="InterPro"/>
</dbReference>
<dbReference type="RefSeq" id="WP_015906221.1">
    <property type="nucleotide sequence ID" value="NC_012108.1"/>
</dbReference>
<accession>C0QEZ7</accession>
<dbReference type="SUPFAM" id="SSF52972">
    <property type="entry name" value="ITPase-like"/>
    <property type="match status" value="1"/>
</dbReference>
<dbReference type="GO" id="GO:0005737">
    <property type="term" value="C:cytoplasm"/>
    <property type="evidence" value="ECO:0007669"/>
    <property type="project" value="TreeGrafter"/>
</dbReference>
<proteinExistence type="inferred from homology"/>
<dbReference type="InterPro" id="IPR029001">
    <property type="entry name" value="ITPase-like_fam"/>
</dbReference>
<dbReference type="OrthoDB" id="9807456at2"/>
<organism evidence="4 5">
    <name type="scientific">Desulforapulum autotrophicum (strain ATCC 43914 / DSM 3382 / VKM B-1955 / HRM2)</name>
    <name type="common">Desulfobacterium autotrophicum</name>
    <dbReference type="NCBI Taxonomy" id="177437"/>
    <lineage>
        <taxon>Bacteria</taxon>
        <taxon>Pseudomonadati</taxon>
        <taxon>Thermodesulfobacteriota</taxon>
        <taxon>Desulfobacteria</taxon>
        <taxon>Desulfobacterales</taxon>
        <taxon>Desulfobacteraceae</taxon>
        <taxon>Desulforapulum</taxon>
    </lineage>
</organism>
<evidence type="ECO:0000313" key="4">
    <source>
        <dbReference type="EMBL" id="ACN17498.1"/>
    </source>
</evidence>
<evidence type="ECO:0000256" key="3">
    <source>
        <dbReference type="ARBA" id="ARBA00023080"/>
    </source>
</evidence>
<dbReference type="STRING" id="177437.HRM2_44420"/>
<keyword evidence="5" id="KW-1185">Reference proteome</keyword>
<gene>
    <name evidence="4" type="ordered locus">HRM2_44420</name>
</gene>
<dbReference type="GO" id="GO:0009117">
    <property type="term" value="P:nucleotide metabolic process"/>
    <property type="evidence" value="ECO:0007669"/>
    <property type="project" value="UniProtKB-KW"/>
</dbReference>
<keyword evidence="3" id="KW-0546">Nucleotide metabolism</keyword>
<dbReference type="eggNOG" id="COG0127">
    <property type="taxonomic scope" value="Bacteria"/>
</dbReference>
<comment type="similarity">
    <text evidence="1">Belongs to the HAM1 NTPase family.</text>
</comment>
<dbReference type="HOGENOM" id="CLU_2301236_0_0_7"/>
<keyword evidence="2" id="KW-0378">Hydrolase</keyword>
<dbReference type="PANTHER" id="PTHR11067">
    <property type="entry name" value="INOSINE TRIPHOSPHATE PYROPHOSPHATASE/HAM1 PROTEIN"/>
    <property type="match status" value="1"/>
</dbReference>